<evidence type="ECO:0000313" key="2">
    <source>
        <dbReference type="Proteomes" id="UP000320593"/>
    </source>
</evidence>
<dbReference type="Proteomes" id="UP000320593">
    <property type="component" value="Unassembled WGS sequence"/>
</dbReference>
<accession>A0A562SNN8</accession>
<evidence type="ECO:0000313" key="1">
    <source>
        <dbReference type="EMBL" id="TWI82300.1"/>
    </source>
</evidence>
<dbReference type="AlphaFoldDB" id="A0A562SNN8"/>
<name>A0A562SNN8_9HYPH</name>
<sequence>MQSPGPPPPFAHTPYDGSSYPFTVGLRPIEELTWLEPDPLIADHLARKRELISGALESVFRAEADMIQAQHEVLDLICENLERFHSASHRFEKRKVFVAGVSEPVCIDHGPPLLAASLIVQEDLVIMRASPEGYRLAAASLCFPSSWSLEEKFSKPMSKIHENVPGFNGARMGRTVERLFENLKPGQLVCRYNWAIYDDANLYHPKPKQIEPAVRDADGNFLANLFLRVERQTLKRLPKSRDILFTIKVHHDPLSFLRAQENRHDIARGLRNQLLALKDDQLTYKGLARHREALADELSRLVNSEGRST</sequence>
<keyword evidence="2" id="KW-1185">Reference proteome</keyword>
<dbReference type="EMBL" id="VLLF01000009">
    <property type="protein sequence ID" value="TWI82300.1"/>
    <property type="molecule type" value="Genomic_DNA"/>
</dbReference>
<protein>
    <submittedName>
        <fullName evidence="1">Uncharacterized protein DUF3445</fullName>
    </submittedName>
</protein>
<dbReference type="OrthoDB" id="5242510at2"/>
<dbReference type="RefSeq" id="WP_145346147.1">
    <property type="nucleotide sequence ID" value="NZ_SMLY01000084.1"/>
</dbReference>
<proteinExistence type="predicted"/>
<organism evidence="1 2">
    <name type="scientific">Roseibium hamelinense</name>
    <dbReference type="NCBI Taxonomy" id="150831"/>
    <lineage>
        <taxon>Bacteria</taxon>
        <taxon>Pseudomonadati</taxon>
        <taxon>Pseudomonadota</taxon>
        <taxon>Alphaproteobacteria</taxon>
        <taxon>Hyphomicrobiales</taxon>
        <taxon>Stappiaceae</taxon>
        <taxon>Roseibium</taxon>
    </lineage>
</organism>
<reference evidence="1 2" key="1">
    <citation type="submission" date="2019-07" db="EMBL/GenBank/DDBJ databases">
        <title>Genomic Encyclopedia of Archaeal and Bacterial Type Strains, Phase II (KMG-II): from individual species to whole genera.</title>
        <authorList>
            <person name="Goeker M."/>
        </authorList>
    </citation>
    <scope>NUCLEOTIDE SEQUENCE [LARGE SCALE GENOMIC DNA]</scope>
    <source>
        <strain evidence="1 2">ATCC BAA-252</strain>
    </source>
</reference>
<dbReference type="InterPro" id="IPR021848">
    <property type="entry name" value="HODM_asu-like"/>
</dbReference>
<comment type="caution">
    <text evidence="1">The sequence shown here is derived from an EMBL/GenBank/DDBJ whole genome shotgun (WGS) entry which is preliminary data.</text>
</comment>
<gene>
    <name evidence="1" type="ORF">JM93_03650</name>
</gene>
<dbReference type="Pfam" id="PF11927">
    <property type="entry name" value="HODM_asu-like"/>
    <property type="match status" value="1"/>
</dbReference>